<dbReference type="EMBL" id="JEMB01002799">
    <property type="protein sequence ID" value="KYF78352.1"/>
    <property type="molecule type" value="Genomic_DNA"/>
</dbReference>
<gene>
    <name evidence="1" type="ORF">BE17_08590</name>
</gene>
<protein>
    <submittedName>
        <fullName evidence="1">Uncharacterized protein</fullName>
    </submittedName>
</protein>
<organism evidence="1 2">
    <name type="scientific">Sorangium cellulosum</name>
    <name type="common">Polyangium cellulosum</name>
    <dbReference type="NCBI Taxonomy" id="56"/>
    <lineage>
        <taxon>Bacteria</taxon>
        <taxon>Pseudomonadati</taxon>
        <taxon>Myxococcota</taxon>
        <taxon>Polyangia</taxon>
        <taxon>Polyangiales</taxon>
        <taxon>Polyangiaceae</taxon>
        <taxon>Sorangium</taxon>
    </lineage>
</organism>
<proteinExistence type="predicted"/>
<accession>A0A150RDS5</accession>
<sequence length="104" mass="12056">MHVAQTIYRELHGSLLAYEGGSLYADVLAPWLEANAGERSWLRSFACRRGSSVPAAEPEDLWRLYDDGLTREERVELLTHRCFITTAKQHDDRYPYEDRLRSEA</sequence>
<evidence type="ECO:0000313" key="2">
    <source>
        <dbReference type="Proteomes" id="UP000075635"/>
    </source>
</evidence>
<comment type="caution">
    <text evidence="1">The sequence shown here is derived from an EMBL/GenBank/DDBJ whole genome shotgun (WGS) entry which is preliminary data.</text>
</comment>
<dbReference type="Proteomes" id="UP000075635">
    <property type="component" value="Unassembled WGS sequence"/>
</dbReference>
<name>A0A150RDS5_SORCE</name>
<reference evidence="1 2" key="1">
    <citation type="submission" date="2014-02" db="EMBL/GenBank/DDBJ databases">
        <title>The small core and large imbalanced accessory genome model reveals a collaborative survival strategy of Sorangium cellulosum strains in nature.</title>
        <authorList>
            <person name="Han K."/>
            <person name="Peng R."/>
            <person name="Blom J."/>
            <person name="Li Y.-Z."/>
        </authorList>
    </citation>
    <scope>NUCLEOTIDE SEQUENCE [LARGE SCALE GENOMIC DNA]</scope>
    <source>
        <strain evidence="1 2">So0011-07</strain>
    </source>
</reference>
<dbReference type="AlphaFoldDB" id="A0A150RDS5"/>
<evidence type="ECO:0000313" key="1">
    <source>
        <dbReference type="EMBL" id="KYF78352.1"/>
    </source>
</evidence>